<protein>
    <submittedName>
        <fullName evidence="1">Uncharacterized protein</fullName>
    </submittedName>
</protein>
<dbReference type="Proteomes" id="UP000006729">
    <property type="component" value="Chromosome 16"/>
</dbReference>
<reference evidence="1 2" key="1">
    <citation type="journal article" date="2006" name="Science">
        <title>The genome of black cottonwood, Populus trichocarpa (Torr. &amp; Gray).</title>
        <authorList>
            <person name="Tuskan G.A."/>
            <person name="Difazio S."/>
            <person name="Jansson S."/>
            <person name="Bohlmann J."/>
            <person name="Grigoriev I."/>
            <person name="Hellsten U."/>
            <person name="Putnam N."/>
            <person name="Ralph S."/>
            <person name="Rombauts S."/>
            <person name="Salamov A."/>
            <person name="Schein J."/>
            <person name="Sterck L."/>
            <person name="Aerts A."/>
            <person name="Bhalerao R.R."/>
            <person name="Bhalerao R.P."/>
            <person name="Blaudez D."/>
            <person name="Boerjan W."/>
            <person name="Brun A."/>
            <person name="Brunner A."/>
            <person name="Busov V."/>
            <person name="Campbell M."/>
            <person name="Carlson J."/>
            <person name="Chalot M."/>
            <person name="Chapman J."/>
            <person name="Chen G.L."/>
            <person name="Cooper D."/>
            <person name="Coutinho P.M."/>
            <person name="Couturier J."/>
            <person name="Covert S."/>
            <person name="Cronk Q."/>
            <person name="Cunningham R."/>
            <person name="Davis J."/>
            <person name="Degroeve S."/>
            <person name="Dejardin A."/>
            <person name="Depamphilis C."/>
            <person name="Detter J."/>
            <person name="Dirks B."/>
            <person name="Dubchak I."/>
            <person name="Duplessis S."/>
            <person name="Ehlting J."/>
            <person name="Ellis B."/>
            <person name="Gendler K."/>
            <person name="Goodstein D."/>
            <person name="Gribskov M."/>
            <person name="Grimwood J."/>
            <person name="Groover A."/>
            <person name="Gunter L."/>
            <person name="Hamberger B."/>
            <person name="Heinze B."/>
            <person name="Helariutta Y."/>
            <person name="Henrissat B."/>
            <person name="Holligan D."/>
            <person name="Holt R."/>
            <person name="Huang W."/>
            <person name="Islam-Faridi N."/>
            <person name="Jones S."/>
            <person name="Jones-Rhoades M."/>
            <person name="Jorgensen R."/>
            <person name="Joshi C."/>
            <person name="Kangasjarvi J."/>
            <person name="Karlsson J."/>
            <person name="Kelleher C."/>
            <person name="Kirkpatrick R."/>
            <person name="Kirst M."/>
            <person name="Kohler A."/>
            <person name="Kalluri U."/>
            <person name="Larimer F."/>
            <person name="Leebens-Mack J."/>
            <person name="Leple J.C."/>
            <person name="Locascio P."/>
            <person name="Lou Y."/>
            <person name="Lucas S."/>
            <person name="Martin F."/>
            <person name="Montanini B."/>
            <person name="Napoli C."/>
            <person name="Nelson D.R."/>
            <person name="Nelson C."/>
            <person name="Nieminen K."/>
            <person name="Nilsson O."/>
            <person name="Pereda V."/>
            <person name="Peter G."/>
            <person name="Philippe R."/>
            <person name="Pilate G."/>
            <person name="Poliakov A."/>
            <person name="Razumovskaya J."/>
            <person name="Richardson P."/>
            <person name="Rinaldi C."/>
            <person name="Ritland K."/>
            <person name="Rouze P."/>
            <person name="Ryaboy D."/>
            <person name="Schmutz J."/>
            <person name="Schrader J."/>
            <person name="Segerman B."/>
            <person name="Shin H."/>
            <person name="Siddiqui A."/>
            <person name="Sterky F."/>
            <person name="Terry A."/>
            <person name="Tsai C.J."/>
            <person name="Uberbacher E."/>
            <person name="Unneberg P."/>
            <person name="Vahala J."/>
            <person name="Wall K."/>
            <person name="Wessler S."/>
            <person name="Yang G."/>
            <person name="Yin T."/>
            <person name="Douglas C."/>
            <person name="Marra M."/>
            <person name="Sandberg G."/>
            <person name="Van de Peer Y."/>
            <person name="Rokhsar D."/>
        </authorList>
    </citation>
    <scope>NUCLEOTIDE SEQUENCE [LARGE SCALE GENOMIC DNA]</scope>
    <source>
        <strain evidence="2">cv. Nisqually</strain>
    </source>
</reference>
<proteinExistence type="predicted"/>
<keyword evidence="2" id="KW-1185">Reference proteome</keyword>
<accession>A0A2K1X8Y8</accession>
<evidence type="ECO:0000313" key="2">
    <source>
        <dbReference type="Proteomes" id="UP000006729"/>
    </source>
</evidence>
<organism evidence="1 2">
    <name type="scientific">Populus trichocarpa</name>
    <name type="common">Western balsam poplar</name>
    <name type="synonym">Populus balsamifera subsp. trichocarpa</name>
    <dbReference type="NCBI Taxonomy" id="3694"/>
    <lineage>
        <taxon>Eukaryota</taxon>
        <taxon>Viridiplantae</taxon>
        <taxon>Streptophyta</taxon>
        <taxon>Embryophyta</taxon>
        <taxon>Tracheophyta</taxon>
        <taxon>Spermatophyta</taxon>
        <taxon>Magnoliopsida</taxon>
        <taxon>eudicotyledons</taxon>
        <taxon>Gunneridae</taxon>
        <taxon>Pentapetalae</taxon>
        <taxon>rosids</taxon>
        <taxon>fabids</taxon>
        <taxon>Malpighiales</taxon>
        <taxon>Salicaceae</taxon>
        <taxon>Saliceae</taxon>
        <taxon>Populus</taxon>
    </lineage>
</organism>
<name>A0A2K1X8Y8_POPTR</name>
<gene>
    <name evidence="1" type="ORF">POPTR_016G010000</name>
</gene>
<sequence length="78" mass="9094">MEAQPRVTQVLDKRNRLYTMLQMLLLLTANLYRVNKKAGHLHDMSWIIQGFQCFPLMLKVLTSQLGAVHKIYRVSPPK</sequence>
<dbReference type="AlphaFoldDB" id="A0A2K1X8Y8"/>
<dbReference type="InParanoid" id="A0A2K1X8Y8"/>
<dbReference type="EMBL" id="CM009305">
    <property type="protein sequence ID" value="PNS97241.1"/>
    <property type="molecule type" value="Genomic_DNA"/>
</dbReference>
<evidence type="ECO:0000313" key="1">
    <source>
        <dbReference type="EMBL" id="PNS97241.1"/>
    </source>
</evidence>